<accession>A0A6M1RRM7</accession>
<proteinExistence type="inferred from homology"/>
<comment type="subunit">
    <text evidence="5">Part of the 50S ribosomal subunit. Forms a bridge to the 30S subunit in the 70S ribosome.</text>
</comment>
<dbReference type="InterPro" id="IPR008991">
    <property type="entry name" value="Translation_prot_SH3-like_sf"/>
</dbReference>
<evidence type="ECO:0000256" key="4">
    <source>
        <dbReference type="ARBA" id="ARBA00035242"/>
    </source>
</evidence>
<evidence type="ECO:0000259" key="8">
    <source>
        <dbReference type="SMART" id="SM01383"/>
    </source>
</evidence>
<evidence type="ECO:0000256" key="3">
    <source>
        <dbReference type="ARBA" id="ARBA00023274"/>
    </source>
</evidence>
<dbReference type="Gene3D" id="2.40.50.140">
    <property type="entry name" value="Nucleic acid-binding proteins"/>
    <property type="match status" value="1"/>
</dbReference>
<dbReference type="GO" id="GO:0019843">
    <property type="term" value="F:rRNA binding"/>
    <property type="evidence" value="ECO:0007669"/>
    <property type="project" value="UniProtKB-UniRule"/>
</dbReference>
<evidence type="ECO:0000259" key="7">
    <source>
        <dbReference type="SMART" id="SM01382"/>
    </source>
</evidence>
<dbReference type="Pfam" id="PF00181">
    <property type="entry name" value="Ribosomal_L2_N"/>
    <property type="match status" value="1"/>
</dbReference>
<comment type="similarity">
    <text evidence="1 5">Belongs to the universal ribosomal protein uL2 family.</text>
</comment>
<dbReference type="InterPro" id="IPR002171">
    <property type="entry name" value="Ribosomal_uL2"/>
</dbReference>
<dbReference type="SMART" id="SM01382">
    <property type="entry name" value="Ribosomal_L2_C"/>
    <property type="match status" value="1"/>
</dbReference>
<dbReference type="InterPro" id="IPR012340">
    <property type="entry name" value="NA-bd_OB-fold"/>
</dbReference>
<gene>
    <name evidence="5 9" type="primary">rplB</name>
    <name evidence="9" type="ORF">G4L39_11740</name>
</gene>
<dbReference type="InterPro" id="IPR014726">
    <property type="entry name" value="Ribosomal_uL2_dom3"/>
</dbReference>
<dbReference type="Pfam" id="PF03947">
    <property type="entry name" value="Ribosomal_L2_C"/>
    <property type="match status" value="1"/>
</dbReference>
<dbReference type="InterPro" id="IPR014722">
    <property type="entry name" value="Rib_uL2_dom2"/>
</dbReference>
<dbReference type="FunFam" id="2.30.30.30:FF:000001">
    <property type="entry name" value="50S ribosomal protein L2"/>
    <property type="match status" value="1"/>
</dbReference>
<protein>
    <recommendedName>
        <fullName evidence="4 5">Large ribosomal subunit protein uL2</fullName>
    </recommendedName>
</protein>
<feature type="domain" description="Large ribosomal subunit protein uL2 C-terminal" evidence="7">
    <location>
        <begin position="124"/>
        <end position="255"/>
    </location>
</feature>
<feature type="domain" description="Large ribosomal subunit protein uL2 RNA-binding" evidence="8">
    <location>
        <begin position="42"/>
        <end position="118"/>
    </location>
</feature>
<evidence type="ECO:0000256" key="5">
    <source>
        <dbReference type="HAMAP-Rule" id="MF_01320"/>
    </source>
</evidence>
<feature type="region of interest" description="Disordered" evidence="6">
    <location>
        <begin position="223"/>
        <end position="245"/>
    </location>
</feature>
<keyword evidence="5" id="KW-0699">rRNA-binding</keyword>
<dbReference type="EMBL" id="JAAKYA010000079">
    <property type="protein sequence ID" value="NGO40057.1"/>
    <property type="molecule type" value="Genomic_DNA"/>
</dbReference>
<evidence type="ECO:0000256" key="6">
    <source>
        <dbReference type="SAM" id="MobiDB-lite"/>
    </source>
</evidence>
<dbReference type="NCBIfam" id="TIGR01171">
    <property type="entry name" value="rplB_bact"/>
    <property type="match status" value="1"/>
</dbReference>
<sequence length="284" mass="30783">MPVKTFRPLTPSLRFMTVADFSDITKTRPEKKLVVTRKKTGGRNMYGRITARGIGGGHKQKIRLVDFKRDKHGVEATVVAIEYDPCRSARLALLQYADGEKRYILAPNGLKVGAKVMSGPDAPPEVGNSLPLKAIPIGMQIHNIELVPGRGGQLVRSAGAAATLMSRDGGYAQIRLPSGEIRLIHENCYATIGQVGNLDHNNVVLGKAGRSRHLGIRPITRGVARNPVDHPNGGGAGKAKSGGGWHQLTSPWGLLAKGGKTRDRHKPSNRFILVRRNGLPMKRK</sequence>
<dbReference type="Gene3D" id="4.10.950.10">
    <property type="entry name" value="Ribosomal protein L2, domain 3"/>
    <property type="match status" value="1"/>
</dbReference>
<organism evidence="9 10">
    <name type="scientific">Limisphaera ngatamarikiensis</name>
    <dbReference type="NCBI Taxonomy" id="1324935"/>
    <lineage>
        <taxon>Bacteria</taxon>
        <taxon>Pseudomonadati</taxon>
        <taxon>Verrucomicrobiota</taxon>
        <taxon>Verrucomicrobiia</taxon>
        <taxon>Limisphaerales</taxon>
        <taxon>Limisphaeraceae</taxon>
        <taxon>Limisphaera</taxon>
    </lineage>
</organism>
<keyword evidence="3 5" id="KW-0687">Ribonucleoprotein</keyword>
<dbReference type="RefSeq" id="WP_165108373.1">
    <property type="nucleotide sequence ID" value="NZ_JAAKYA010000079.1"/>
</dbReference>
<keyword evidence="2 5" id="KW-0689">Ribosomal protein</keyword>
<dbReference type="Proteomes" id="UP000477311">
    <property type="component" value="Unassembled WGS sequence"/>
</dbReference>
<dbReference type="InterPro" id="IPR022666">
    <property type="entry name" value="Ribosomal_uL2_RNA-bd_dom"/>
</dbReference>
<evidence type="ECO:0000256" key="1">
    <source>
        <dbReference type="ARBA" id="ARBA00005636"/>
    </source>
</evidence>
<dbReference type="InterPro" id="IPR005880">
    <property type="entry name" value="Ribosomal_uL2_bac/org-type"/>
</dbReference>
<dbReference type="Gene3D" id="2.30.30.30">
    <property type="match status" value="1"/>
</dbReference>
<dbReference type="GO" id="GO:0002181">
    <property type="term" value="P:cytoplasmic translation"/>
    <property type="evidence" value="ECO:0007669"/>
    <property type="project" value="TreeGrafter"/>
</dbReference>
<dbReference type="HAMAP" id="MF_01320_B">
    <property type="entry name" value="Ribosomal_uL2_B"/>
    <property type="match status" value="1"/>
</dbReference>
<dbReference type="SMART" id="SM01383">
    <property type="entry name" value="Ribosomal_L2"/>
    <property type="match status" value="1"/>
</dbReference>
<dbReference type="FunFam" id="2.40.50.140:FF:000003">
    <property type="entry name" value="50S ribosomal protein L2"/>
    <property type="match status" value="1"/>
</dbReference>
<reference evidence="9 10" key="1">
    <citation type="submission" date="2020-02" db="EMBL/GenBank/DDBJ databases">
        <title>Draft genome sequence of Limisphaera ngatamarikiensis NGM72.4T, a thermophilic Verrucomicrobia grouped in subdivision 3.</title>
        <authorList>
            <person name="Carere C.R."/>
            <person name="Steen J."/>
            <person name="Hugenholtz P."/>
            <person name="Stott M.B."/>
        </authorList>
    </citation>
    <scope>NUCLEOTIDE SEQUENCE [LARGE SCALE GENOMIC DNA]</scope>
    <source>
        <strain evidence="9 10">NGM72.4</strain>
    </source>
</reference>
<evidence type="ECO:0000313" key="9">
    <source>
        <dbReference type="EMBL" id="NGO40057.1"/>
    </source>
</evidence>
<dbReference type="FunFam" id="4.10.950.10:FF:000001">
    <property type="entry name" value="50S ribosomal protein L2"/>
    <property type="match status" value="1"/>
</dbReference>
<dbReference type="InterPro" id="IPR022671">
    <property type="entry name" value="Ribosomal_uL2_CS"/>
</dbReference>
<comment type="function">
    <text evidence="5">One of the primary rRNA binding proteins. Required for association of the 30S and 50S subunits to form the 70S ribosome, for tRNA binding and peptide bond formation. It has been suggested to have peptidyltransferase activity; this is somewhat controversial. Makes several contacts with the 16S rRNA in the 70S ribosome.</text>
</comment>
<feature type="compositionally biased region" description="Gly residues" evidence="6">
    <location>
        <begin position="232"/>
        <end position="245"/>
    </location>
</feature>
<comment type="caution">
    <text evidence="9">The sequence shown here is derived from an EMBL/GenBank/DDBJ whole genome shotgun (WGS) entry which is preliminary data.</text>
</comment>
<dbReference type="GO" id="GO:0016740">
    <property type="term" value="F:transferase activity"/>
    <property type="evidence" value="ECO:0007669"/>
    <property type="project" value="InterPro"/>
</dbReference>
<keyword evidence="5" id="KW-0694">RNA-binding</keyword>
<dbReference type="PIRSF" id="PIRSF002158">
    <property type="entry name" value="Ribosomal_L2"/>
    <property type="match status" value="1"/>
</dbReference>
<name>A0A6M1RRM7_9BACT</name>
<evidence type="ECO:0000313" key="10">
    <source>
        <dbReference type="Proteomes" id="UP000477311"/>
    </source>
</evidence>
<evidence type="ECO:0000256" key="2">
    <source>
        <dbReference type="ARBA" id="ARBA00022980"/>
    </source>
</evidence>
<dbReference type="SUPFAM" id="SSF50249">
    <property type="entry name" value="Nucleic acid-binding proteins"/>
    <property type="match status" value="1"/>
</dbReference>
<dbReference type="PANTHER" id="PTHR13691">
    <property type="entry name" value="RIBOSOMAL PROTEIN L2"/>
    <property type="match status" value="1"/>
</dbReference>
<dbReference type="InterPro" id="IPR022669">
    <property type="entry name" value="Ribosomal_uL2_C"/>
</dbReference>
<keyword evidence="10" id="KW-1185">Reference proteome</keyword>
<dbReference type="PROSITE" id="PS00467">
    <property type="entry name" value="RIBOSOMAL_L2"/>
    <property type="match status" value="1"/>
</dbReference>
<dbReference type="PANTHER" id="PTHR13691:SF5">
    <property type="entry name" value="LARGE RIBOSOMAL SUBUNIT PROTEIN UL2M"/>
    <property type="match status" value="1"/>
</dbReference>
<dbReference type="SUPFAM" id="SSF50104">
    <property type="entry name" value="Translation proteins SH3-like domain"/>
    <property type="match status" value="1"/>
</dbReference>
<dbReference type="GO" id="GO:0015934">
    <property type="term" value="C:large ribosomal subunit"/>
    <property type="evidence" value="ECO:0007669"/>
    <property type="project" value="InterPro"/>
</dbReference>
<dbReference type="GO" id="GO:0003735">
    <property type="term" value="F:structural constituent of ribosome"/>
    <property type="evidence" value="ECO:0007669"/>
    <property type="project" value="InterPro"/>
</dbReference>
<dbReference type="AlphaFoldDB" id="A0A6M1RRM7"/>